<proteinExistence type="inferred from homology"/>
<feature type="chain" id="PRO_5046076959" evidence="3">
    <location>
        <begin position="24"/>
        <end position="516"/>
    </location>
</feature>
<dbReference type="InterPro" id="IPR003423">
    <property type="entry name" value="OMP_efflux"/>
</dbReference>
<dbReference type="Proteomes" id="UP001529369">
    <property type="component" value="Unassembled WGS sequence"/>
</dbReference>
<keyword evidence="3" id="KW-0732">Signal</keyword>
<dbReference type="Gene3D" id="1.20.1600.10">
    <property type="entry name" value="Outer membrane efflux proteins (OEP)"/>
    <property type="match status" value="1"/>
</dbReference>
<sequence length="516" mass="53917">MTMSMRAALLGLALLSGVPAAFAQAQPPAAQPPAAQPPAARPGTLPLPVGASAQPLTLAEAEAALVERNLTVLAARRGVDVARAQRLVAGALPPAQVSVGSSVAQFSETRNGAIRGTRYLSPSNNINVGLTVLVERGSKRTLRSRFADRQIEGAEAQVLDALRTSLFQLRQAFLGALLARANLEVALGNRASLDRTEQLLRRQLRDGAIPEGDLLRFQASRLQFEIDVTSNAQAYAAGVAAVAALLAADPAAFQQGAGQLAALGINPRVTGALAPPPERPRTGTPAGPASAPTAVRTILSPVAFDVRGRFDAIPELGISREELAQGVASRADVVVAERQSAAASANRLLVEAGRSRDVTVDSSWGRSRLSQDLPDSRDRLNAINSFGLTLSVPIFTSRIVEGNIATAAAQQGQADAIARAALLQARAEFAGAWASVEQTRSLLNLYAGGALGRAEEAYRSTEQAYVAGGRTLLDVLDALRVLNATRIQANQARYAYLVALSQLEQASGVSGVAPRL</sequence>
<dbReference type="PANTHER" id="PTHR30203">
    <property type="entry name" value="OUTER MEMBRANE CATION EFFLUX PROTEIN"/>
    <property type="match status" value="1"/>
</dbReference>
<keyword evidence="5" id="KW-1185">Reference proteome</keyword>
<dbReference type="SUPFAM" id="SSF56954">
    <property type="entry name" value="Outer membrane efflux proteins (OEP)"/>
    <property type="match status" value="1"/>
</dbReference>
<feature type="compositionally biased region" description="Pro residues" evidence="2">
    <location>
        <begin position="29"/>
        <end position="40"/>
    </location>
</feature>
<reference evidence="5" key="1">
    <citation type="journal article" date="2019" name="Int. J. Syst. Evol. Microbiol.">
        <title>The Global Catalogue of Microorganisms (GCM) 10K type strain sequencing project: providing services to taxonomists for standard genome sequencing and annotation.</title>
        <authorList>
            <consortium name="The Broad Institute Genomics Platform"/>
            <consortium name="The Broad Institute Genome Sequencing Center for Infectious Disease"/>
            <person name="Wu L."/>
            <person name="Ma J."/>
        </authorList>
    </citation>
    <scope>NUCLEOTIDE SEQUENCE [LARGE SCALE GENOMIC DNA]</scope>
    <source>
        <strain evidence="5">CECT 7131</strain>
    </source>
</reference>
<feature type="signal peptide" evidence="3">
    <location>
        <begin position="1"/>
        <end position="23"/>
    </location>
</feature>
<dbReference type="EMBL" id="JAUFPN010000108">
    <property type="protein sequence ID" value="MDN3564689.1"/>
    <property type="molecule type" value="Genomic_DNA"/>
</dbReference>
<evidence type="ECO:0000256" key="2">
    <source>
        <dbReference type="SAM" id="MobiDB-lite"/>
    </source>
</evidence>
<evidence type="ECO:0000256" key="3">
    <source>
        <dbReference type="SAM" id="SignalP"/>
    </source>
</evidence>
<dbReference type="RefSeq" id="WP_290316493.1">
    <property type="nucleotide sequence ID" value="NZ_JAUFPN010000108.1"/>
</dbReference>
<protein>
    <submittedName>
        <fullName evidence="4">TolC family protein</fullName>
    </submittedName>
</protein>
<feature type="region of interest" description="Disordered" evidence="2">
    <location>
        <begin position="272"/>
        <end position="292"/>
    </location>
</feature>
<gene>
    <name evidence="4" type="ORF">QWZ14_09960</name>
</gene>
<organism evidence="4 5">
    <name type="scientific">Paeniroseomonas aquatica</name>
    <dbReference type="NCBI Taxonomy" id="373043"/>
    <lineage>
        <taxon>Bacteria</taxon>
        <taxon>Pseudomonadati</taxon>
        <taxon>Pseudomonadota</taxon>
        <taxon>Alphaproteobacteria</taxon>
        <taxon>Acetobacterales</taxon>
        <taxon>Acetobacteraceae</taxon>
        <taxon>Paeniroseomonas</taxon>
    </lineage>
</organism>
<evidence type="ECO:0000313" key="4">
    <source>
        <dbReference type="EMBL" id="MDN3564689.1"/>
    </source>
</evidence>
<evidence type="ECO:0000256" key="1">
    <source>
        <dbReference type="ARBA" id="ARBA00007613"/>
    </source>
</evidence>
<comment type="similarity">
    <text evidence="1">Belongs to the outer membrane factor (OMF) (TC 1.B.17) family.</text>
</comment>
<evidence type="ECO:0000313" key="5">
    <source>
        <dbReference type="Proteomes" id="UP001529369"/>
    </source>
</evidence>
<feature type="region of interest" description="Disordered" evidence="2">
    <location>
        <begin position="28"/>
        <end position="48"/>
    </location>
</feature>
<dbReference type="PANTHER" id="PTHR30203:SF24">
    <property type="entry name" value="BLR4935 PROTEIN"/>
    <property type="match status" value="1"/>
</dbReference>
<feature type="compositionally biased region" description="Low complexity" evidence="2">
    <location>
        <begin position="282"/>
        <end position="292"/>
    </location>
</feature>
<name>A0ABT8A530_9PROT</name>
<dbReference type="InterPro" id="IPR010131">
    <property type="entry name" value="MdtP/NodT-like"/>
</dbReference>
<comment type="caution">
    <text evidence="4">The sequence shown here is derived from an EMBL/GenBank/DDBJ whole genome shotgun (WGS) entry which is preliminary data.</text>
</comment>
<dbReference type="Pfam" id="PF02321">
    <property type="entry name" value="OEP"/>
    <property type="match status" value="1"/>
</dbReference>
<accession>A0ABT8A530</accession>